<dbReference type="RefSeq" id="XP_070915129.1">
    <property type="nucleotide sequence ID" value="XM_071059028.1"/>
</dbReference>
<evidence type="ECO:0000313" key="2">
    <source>
        <dbReference type="Proteomes" id="UP001628179"/>
    </source>
</evidence>
<evidence type="ECO:0008006" key="3">
    <source>
        <dbReference type="Google" id="ProtNLM"/>
    </source>
</evidence>
<reference evidence="1 2" key="1">
    <citation type="submission" date="2024-09" db="EMBL/GenBank/DDBJ databases">
        <title>Itraconazole resistance in Madurella fahalii resulting from another homologue of gene encoding cytochrome P450 14-alpha sterol demethylase (CYP51).</title>
        <authorList>
            <person name="Yoshioka I."/>
            <person name="Fahal A.H."/>
            <person name="Kaneko S."/>
            <person name="Yaguchi T."/>
        </authorList>
    </citation>
    <scope>NUCLEOTIDE SEQUENCE [LARGE SCALE GENOMIC DNA]</scope>
    <source>
        <strain evidence="1 2">IFM 68171</strain>
    </source>
</reference>
<protein>
    <recommendedName>
        <fullName evidence="3">N-acetyltransferase domain-containing protein</fullName>
    </recommendedName>
</protein>
<accession>A0ABQ0G6N4</accession>
<sequence length="250" mass="27631">MVIPETLPIGAIDDGKTLRDVYASDQAMYPVPLPYERLQSWVAACPELSICFRDTTACDATWTACGLIIVLPLRRIYWEKLLDGRLKEVDVDAGSMFPDWHSRDGSGGELEEVEVGLHVYHVERGSTEGWEPSRATPEGPGSRRKGFAEFALEEVVRRVKNSRWRIVGMSALTATPAGKRTFEKMGFISTGYRELFVAENKARADASEKGNAQVEMICLNPGDDREIASAAAGRTVISMSEMAVKFVGIR</sequence>
<keyword evidence="2" id="KW-1185">Reference proteome</keyword>
<evidence type="ECO:0000313" key="1">
    <source>
        <dbReference type="EMBL" id="GAB1313397.1"/>
    </source>
</evidence>
<dbReference type="GeneID" id="98174351"/>
<comment type="caution">
    <text evidence="1">The sequence shown here is derived from an EMBL/GenBank/DDBJ whole genome shotgun (WGS) entry which is preliminary data.</text>
</comment>
<name>A0ABQ0G6N4_9PEZI</name>
<organism evidence="1 2">
    <name type="scientific">Madurella fahalii</name>
    <dbReference type="NCBI Taxonomy" id="1157608"/>
    <lineage>
        <taxon>Eukaryota</taxon>
        <taxon>Fungi</taxon>
        <taxon>Dikarya</taxon>
        <taxon>Ascomycota</taxon>
        <taxon>Pezizomycotina</taxon>
        <taxon>Sordariomycetes</taxon>
        <taxon>Sordariomycetidae</taxon>
        <taxon>Sordariales</taxon>
        <taxon>Sordariales incertae sedis</taxon>
        <taxon>Madurella</taxon>
    </lineage>
</organism>
<dbReference type="Proteomes" id="UP001628179">
    <property type="component" value="Unassembled WGS sequence"/>
</dbReference>
<gene>
    <name evidence="1" type="ORF">MFIFM68171_03607</name>
</gene>
<dbReference type="EMBL" id="BAAFSV010000002">
    <property type="protein sequence ID" value="GAB1313397.1"/>
    <property type="molecule type" value="Genomic_DNA"/>
</dbReference>
<proteinExistence type="predicted"/>